<protein>
    <submittedName>
        <fullName evidence="11">Uncharacterized protein</fullName>
    </submittedName>
</protein>
<keyword evidence="8" id="KW-0966">Cell projection</keyword>
<dbReference type="Proteomes" id="UP000694388">
    <property type="component" value="Unplaced"/>
</dbReference>
<evidence type="ECO:0000313" key="11">
    <source>
        <dbReference type="Ensembl" id="ENSEBUP00000009135.1"/>
    </source>
</evidence>
<evidence type="ECO:0000313" key="12">
    <source>
        <dbReference type="Proteomes" id="UP000694388"/>
    </source>
</evidence>
<dbReference type="PANTHER" id="PTHR14885">
    <property type="entry name" value="CILIA- AND FLAGELLA-ASSOCIATED PROTEIN 43-RELATED"/>
    <property type="match status" value="1"/>
</dbReference>
<reference evidence="11" key="2">
    <citation type="submission" date="2025-09" db="UniProtKB">
        <authorList>
            <consortium name="Ensembl"/>
        </authorList>
    </citation>
    <scope>IDENTIFICATION</scope>
</reference>
<comment type="subcellular location">
    <subcellularLocation>
        <location evidence="1">Cell projection</location>
        <location evidence="1">Cilium</location>
    </subcellularLocation>
    <subcellularLocation>
        <location evidence="2">Cytoplasm</location>
        <location evidence="2">Cytoskeleton</location>
    </subcellularLocation>
</comment>
<dbReference type="GO" id="GO:0060271">
    <property type="term" value="P:cilium assembly"/>
    <property type="evidence" value="ECO:0007669"/>
    <property type="project" value="TreeGrafter"/>
</dbReference>
<dbReference type="GO" id="GO:0005930">
    <property type="term" value="C:axoneme"/>
    <property type="evidence" value="ECO:0007669"/>
    <property type="project" value="TreeGrafter"/>
</dbReference>
<keyword evidence="6 9" id="KW-0175">Coiled coil</keyword>
<evidence type="ECO:0000256" key="1">
    <source>
        <dbReference type="ARBA" id="ARBA00004138"/>
    </source>
</evidence>
<organism evidence="11 12">
    <name type="scientific">Eptatretus burgeri</name>
    <name type="common">Inshore hagfish</name>
    <dbReference type="NCBI Taxonomy" id="7764"/>
    <lineage>
        <taxon>Eukaryota</taxon>
        <taxon>Metazoa</taxon>
        <taxon>Chordata</taxon>
        <taxon>Craniata</taxon>
        <taxon>Vertebrata</taxon>
        <taxon>Cyclostomata</taxon>
        <taxon>Myxini</taxon>
        <taxon>Myxiniformes</taxon>
        <taxon>Myxinidae</taxon>
        <taxon>Eptatretinae</taxon>
        <taxon>Eptatretus</taxon>
    </lineage>
</organism>
<evidence type="ECO:0000256" key="8">
    <source>
        <dbReference type="ARBA" id="ARBA00023273"/>
    </source>
</evidence>
<accession>A0A8C4Q2Q2</accession>
<evidence type="ECO:0000256" key="9">
    <source>
        <dbReference type="SAM" id="Coils"/>
    </source>
</evidence>
<evidence type="ECO:0000256" key="2">
    <source>
        <dbReference type="ARBA" id="ARBA00004245"/>
    </source>
</evidence>
<dbReference type="Pfam" id="PF25828">
    <property type="entry name" value="CC_Cfap43"/>
    <property type="match status" value="1"/>
</dbReference>
<keyword evidence="7" id="KW-0206">Cytoskeleton</keyword>
<sequence>MSRIQEKNKYIREILADLGIQAVESASKPGDLESVWEPEMTEDEVPERVFVVQDWEVEMALSFTAEQKAQREETLKRNDDGKSIAQADNRRLQGLMDMMWGILELKKENVLKMEIPEPSCMSKPEEEWTVEDHHQMKDFNHQVKELNDKKEKYRNVLQDELKVMHSAIIEYCQSFDRALTCLFDKKIKIEMAIHQEELKLANLSNSLLLEDELNCREVQLNFMRQQKKQLKEQSAQLLLEAKERVENFRETYTNLVTGDKELERGFRREFPDLQSSIIDNLFKMYKHRPRAQKVRTLALSADPYAERPSSRSGTGTRGCHTVAPDDGGTRQTRVLPHGA</sequence>
<dbReference type="PANTHER" id="PTHR14885:SF1">
    <property type="entry name" value="CILIA- AND FLAGELLA-ASSOCIATED PROTEIN 43"/>
    <property type="match status" value="1"/>
</dbReference>
<evidence type="ECO:0000256" key="3">
    <source>
        <dbReference type="ARBA" id="ARBA00022490"/>
    </source>
</evidence>
<evidence type="ECO:0000256" key="5">
    <source>
        <dbReference type="ARBA" id="ARBA00022737"/>
    </source>
</evidence>
<dbReference type="AlphaFoldDB" id="A0A8C4Q2Q2"/>
<feature type="coiled-coil region" evidence="9">
    <location>
        <begin position="213"/>
        <end position="251"/>
    </location>
</feature>
<reference evidence="11" key="1">
    <citation type="submission" date="2025-08" db="UniProtKB">
        <authorList>
            <consortium name="Ensembl"/>
        </authorList>
    </citation>
    <scope>IDENTIFICATION</scope>
</reference>
<evidence type="ECO:0000256" key="7">
    <source>
        <dbReference type="ARBA" id="ARBA00023212"/>
    </source>
</evidence>
<evidence type="ECO:0000256" key="10">
    <source>
        <dbReference type="SAM" id="MobiDB-lite"/>
    </source>
</evidence>
<evidence type="ECO:0000256" key="6">
    <source>
        <dbReference type="ARBA" id="ARBA00023054"/>
    </source>
</evidence>
<feature type="coiled-coil region" evidence="9">
    <location>
        <begin position="136"/>
        <end position="163"/>
    </location>
</feature>
<dbReference type="GeneTree" id="ENSGT00530000064714"/>
<keyword evidence="4" id="KW-0853">WD repeat</keyword>
<keyword evidence="5" id="KW-0677">Repeat</keyword>
<dbReference type="Ensembl" id="ENSEBUT00000009654.1">
    <property type="protein sequence ID" value="ENSEBUP00000009135.1"/>
    <property type="gene ID" value="ENSEBUG00000005901.1"/>
</dbReference>
<evidence type="ECO:0000256" key="4">
    <source>
        <dbReference type="ARBA" id="ARBA00022574"/>
    </source>
</evidence>
<feature type="region of interest" description="Disordered" evidence="10">
    <location>
        <begin position="302"/>
        <end position="339"/>
    </location>
</feature>
<keyword evidence="3" id="KW-0963">Cytoplasm</keyword>
<proteinExistence type="predicted"/>
<name>A0A8C4Q2Q2_EPTBU</name>
<keyword evidence="12" id="KW-1185">Reference proteome</keyword>